<dbReference type="SUPFAM" id="SSF56091">
    <property type="entry name" value="DNA ligase/mRNA capping enzyme, catalytic domain"/>
    <property type="match status" value="1"/>
</dbReference>
<evidence type="ECO:0000259" key="10">
    <source>
        <dbReference type="Pfam" id="PF21974"/>
    </source>
</evidence>
<evidence type="ECO:0000256" key="1">
    <source>
        <dbReference type="ARBA" id="ARBA00003975"/>
    </source>
</evidence>
<dbReference type="Pfam" id="PF21974">
    <property type="entry name" value="SPN1_m3Gcap_bd"/>
    <property type="match status" value="1"/>
</dbReference>
<dbReference type="GO" id="GO:0003723">
    <property type="term" value="F:RNA binding"/>
    <property type="evidence" value="ECO:0007669"/>
    <property type="project" value="UniProtKB-KW"/>
</dbReference>
<reference evidence="12" key="1">
    <citation type="submission" date="2025-08" db="UniProtKB">
        <authorList>
            <consortium name="RefSeq"/>
        </authorList>
    </citation>
    <scope>IDENTIFICATION</scope>
    <source>
        <tissue evidence="12">Whole body pupa</tissue>
    </source>
</reference>
<gene>
    <name evidence="12" type="primary">LOC119632071</name>
</gene>
<evidence type="ECO:0000256" key="9">
    <source>
        <dbReference type="ARBA" id="ARBA00023242"/>
    </source>
</evidence>
<evidence type="ECO:0000256" key="4">
    <source>
        <dbReference type="ARBA" id="ARBA00007540"/>
    </source>
</evidence>
<evidence type="ECO:0000313" key="11">
    <source>
        <dbReference type="Proteomes" id="UP000092443"/>
    </source>
</evidence>
<organism evidence="11 12">
    <name type="scientific">Glossina fuscipes</name>
    <dbReference type="NCBI Taxonomy" id="7396"/>
    <lineage>
        <taxon>Eukaryota</taxon>
        <taxon>Metazoa</taxon>
        <taxon>Ecdysozoa</taxon>
        <taxon>Arthropoda</taxon>
        <taxon>Hexapoda</taxon>
        <taxon>Insecta</taxon>
        <taxon>Pterygota</taxon>
        <taxon>Neoptera</taxon>
        <taxon>Endopterygota</taxon>
        <taxon>Diptera</taxon>
        <taxon>Brachycera</taxon>
        <taxon>Muscomorpha</taxon>
        <taxon>Hippoboscoidea</taxon>
        <taxon>Glossinidae</taxon>
        <taxon>Glossina</taxon>
    </lineage>
</organism>
<dbReference type="Gene3D" id="3.30.470.30">
    <property type="entry name" value="DNA ligase/mRNA capping enzyme"/>
    <property type="match status" value="1"/>
</dbReference>
<dbReference type="AlphaFoldDB" id="A0A8U0W649"/>
<dbReference type="GO" id="GO:0005634">
    <property type="term" value="C:nucleus"/>
    <property type="evidence" value="ECO:0007669"/>
    <property type="project" value="UniProtKB-SubCell"/>
</dbReference>
<evidence type="ECO:0000256" key="3">
    <source>
        <dbReference type="ARBA" id="ARBA00004496"/>
    </source>
</evidence>
<dbReference type="CDD" id="cd09232">
    <property type="entry name" value="Snurportin-1_C"/>
    <property type="match status" value="1"/>
</dbReference>
<comment type="similarity">
    <text evidence="4">Belongs to the snurportin family.</text>
</comment>
<dbReference type="GeneID" id="119632071"/>
<keyword evidence="8" id="KW-0694">RNA-binding</keyword>
<dbReference type="RefSeq" id="XP_037880701.1">
    <property type="nucleotide sequence ID" value="XM_038024773.1"/>
</dbReference>
<protein>
    <recommendedName>
        <fullName evidence="5">Snurportin-1</fullName>
    </recommendedName>
</protein>
<dbReference type="PANTHER" id="PTHR13403:SF6">
    <property type="entry name" value="SNURPORTIN-1"/>
    <property type="match status" value="1"/>
</dbReference>
<dbReference type="InterPro" id="IPR047857">
    <property type="entry name" value="Snurportin1_C"/>
</dbReference>
<evidence type="ECO:0000256" key="8">
    <source>
        <dbReference type="ARBA" id="ARBA00022884"/>
    </source>
</evidence>
<accession>A0A8U0W649</accession>
<keyword evidence="9" id="KW-0539">Nucleus</keyword>
<sequence>MEFYKKNFKKEDRQEIRRLQLLNEQKCRRLEQHDEGRNLQMQIHKVKQHKCPKFQDVYGSEIKLQLSEWMREKPSDLSDWFLVPCPRGQRCFVAASDGKTKMYSKSGRFCLQFHSELPGDGTDARKSSTILDCVFCKELDVFYVLDVICYGYQSMLNCDAQFRFFWLRSKFEENERNFGKRTVNNKSLCLLKRYDMAHDERIATVLQTYPIWSGNKPELDGFLFYHKEASYTCGTTPLVCWLFAFMVPDILEICVSNEYARPNNYANPLIYMDEFDEEMAQKRGYNLYTKNLEKTNCQMEIEDEQEQNVIEGDDNVLREIMQTKRIYNNVRQ</sequence>
<comment type="subcellular location">
    <subcellularLocation>
        <location evidence="3">Cytoplasm</location>
    </subcellularLocation>
    <subcellularLocation>
        <location evidence="2">Nucleus</location>
    </subcellularLocation>
</comment>
<evidence type="ECO:0000256" key="6">
    <source>
        <dbReference type="ARBA" id="ARBA00022448"/>
    </source>
</evidence>
<evidence type="ECO:0000256" key="7">
    <source>
        <dbReference type="ARBA" id="ARBA00022490"/>
    </source>
</evidence>
<evidence type="ECO:0000313" key="12">
    <source>
        <dbReference type="RefSeq" id="XP_037880701.1"/>
    </source>
</evidence>
<comment type="function">
    <text evidence="1">Functions as an U snRNP-specific nuclear import adapter. Involved in the trimethylguanosine (m3G)-cap-dependent nuclear import of U snRNPs. Binds specifically to the terminal m3G-cap U snRNAs.</text>
</comment>
<dbReference type="GO" id="GO:0061015">
    <property type="term" value="P:snRNA import into nucleus"/>
    <property type="evidence" value="ECO:0007669"/>
    <property type="project" value="InterPro"/>
</dbReference>
<evidence type="ECO:0000256" key="2">
    <source>
        <dbReference type="ARBA" id="ARBA00004123"/>
    </source>
</evidence>
<keyword evidence="11" id="KW-1185">Reference proteome</keyword>
<dbReference type="InterPro" id="IPR017336">
    <property type="entry name" value="Snurportin-1"/>
</dbReference>
<feature type="domain" description="Snurportin-1 m3G cap-binding" evidence="10">
    <location>
        <begin position="63"/>
        <end position="242"/>
    </location>
</feature>
<proteinExistence type="inferred from homology"/>
<dbReference type="PANTHER" id="PTHR13403">
    <property type="entry name" value="SNURPORTIN1 RNUT1 PROTEIN RNA, U TRANSPORTER 1"/>
    <property type="match status" value="1"/>
</dbReference>
<keyword evidence="7" id="KW-0963">Cytoplasm</keyword>
<dbReference type="KEGG" id="gfs:119632071"/>
<keyword evidence="6" id="KW-0813">Transport</keyword>
<name>A0A8U0W649_9MUSC</name>
<dbReference type="Proteomes" id="UP000092443">
    <property type="component" value="Unplaced"/>
</dbReference>
<evidence type="ECO:0000256" key="5">
    <source>
        <dbReference type="ARBA" id="ARBA00016034"/>
    </source>
</evidence>
<dbReference type="GO" id="GO:0005737">
    <property type="term" value="C:cytoplasm"/>
    <property type="evidence" value="ECO:0007669"/>
    <property type="project" value="UniProtKB-SubCell"/>
</dbReference>